<evidence type="ECO:0000313" key="3">
    <source>
        <dbReference type="Proteomes" id="UP000192920"/>
    </source>
</evidence>
<dbReference type="PROSITE" id="PS50995">
    <property type="entry name" value="HTH_MARR_2"/>
    <property type="match status" value="1"/>
</dbReference>
<gene>
    <name evidence="2" type="ORF">SAMN02745746_01863</name>
</gene>
<protein>
    <submittedName>
        <fullName evidence="2">DNA-binding transcriptional regulator, MarR family</fullName>
    </submittedName>
</protein>
<dbReference type="InterPro" id="IPR039422">
    <property type="entry name" value="MarR/SlyA-like"/>
</dbReference>
<dbReference type="InterPro" id="IPR000835">
    <property type="entry name" value="HTH_MarR-typ"/>
</dbReference>
<dbReference type="PANTHER" id="PTHR33164:SF44">
    <property type="entry name" value="TRANSCRIPTIONAL REGULATORY PROTEIN"/>
    <property type="match status" value="1"/>
</dbReference>
<dbReference type="GO" id="GO:0003700">
    <property type="term" value="F:DNA-binding transcription factor activity"/>
    <property type="evidence" value="ECO:0007669"/>
    <property type="project" value="InterPro"/>
</dbReference>
<dbReference type="InterPro" id="IPR036390">
    <property type="entry name" value="WH_DNA-bd_sf"/>
</dbReference>
<keyword evidence="2" id="KW-0238">DNA-binding</keyword>
<keyword evidence="3" id="KW-1185">Reference proteome</keyword>
<dbReference type="InterPro" id="IPR036388">
    <property type="entry name" value="WH-like_DNA-bd_sf"/>
</dbReference>
<proteinExistence type="predicted"/>
<dbReference type="Pfam" id="PF12802">
    <property type="entry name" value="MarR_2"/>
    <property type="match status" value="1"/>
</dbReference>
<dbReference type="AlphaFoldDB" id="A0A1Y6BNC7"/>
<evidence type="ECO:0000259" key="1">
    <source>
        <dbReference type="PROSITE" id="PS50995"/>
    </source>
</evidence>
<dbReference type="PANTHER" id="PTHR33164">
    <property type="entry name" value="TRANSCRIPTIONAL REGULATOR, MARR FAMILY"/>
    <property type="match status" value="1"/>
</dbReference>
<dbReference type="SMART" id="SM00347">
    <property type="entry name" value="HTH_MARR"/>
    <property type="match status" value="1"/>
</dbReference>
<dbReference type="Gene3D" id="1.10.10.10">
    <property type="entry name" value="Winged helix-like DNA-binding domain superfamily/Winged helix DNA-binding domain"/>
    <property type="match status" value="1"/>
</dbReference>
<dbReference type="GO" id="GO:0006950">
    <property type="term" value="P:response to stress"/>
    <property type="evidence" value="ECO:0007669"/>
    <property type="project" value="TreeGrafter"/>
</dbReference>
<dbReference type="EMBL" id="FXAG01000008">
    <property type="protein sequence ID" value="SMF20515.1"/>
    <property type="molecule type" value="Genomic_DNA"/>
</dbReference>
<sequence length="145" mass="16057">MPDTPVSSDLRASMEAFFHAYMAFTAKPDEMLARRGLARVHHRILFFVAHTPGLSVKALLAALGVTKQAINIPLRQLMEMGLVEARAAEHDKRVKELTLTIEGRKLEESLHREQAKLLLAAFAGAGKDAHQGWLDVNLRLASHAK</sequence>
<dbReference type="STRING" id="1123014.SAMN02745746_01863"/>
<dbReference type="GO" id="GO:0003677">
    <property type="term" value="F:DNA binding"/>
    <property type="evidence" value="ECO:0007669"/>
    <property type="project" value="UniProtKB-KW"/>
</dbReference>
<feature type="domain" description="HTH marR-type" evidence="1">
    <location>
        <begin position="7"/>
        <end position="142"/>
    </location>
</feature>
<dbReference type="SUPFAM" id="SSF46785">
    <property type="entry name" value="Winged helix' DNA-binding domain"/>
    <property type="match status" value="1"/>
</dbReference>
<evidence type="ECO:0000313" key="2">
    <source>
        <dbReference type="EMBL" id="SMF20515.1"/>
    </source>
</evidence>
<dbReference type="Proteomes" id="UP000192920">
    <property type="component" value="Unassembled WGS sequence"/>
</dbReference>
<accession>A0A1Y6BNC7</accession>
<dbReference type="RefSeq" id="WP_085276139.1">
    <property type="nucleotide sequence ID" value="NZ_FXAG01000008.1"/>
</dbReference>
<organism evidence="2 3">
    <name type="scientific">Pseudogulbenkiania subflava DSM 22618</name>
    <dbReference type="NCBI Taxonomy" id="1123014"/>
    <lineage>
        <taxon>Bacteria</taxon>
        <taxon>Pseudomonadati</taxon>
        <taxon>Pseudomonadota</taxon>
        <taxon>Betaproteobacteria</taxon>
        <taxon>Neisseriales</taxon>
        <taxon>Chromobacteriaceae</taxon>
        <taxon>Pseudogulbenkiania</taxon>
    </lineage>
</organism>
<name>A0A1Y6BNC7_9NEIS</name>
<reference evidence="3" key="1">
    <citation type="submission" date="2017-04" db="EMBL/GenBank/DDBJ databases">
        <authorList>
            <person name="Varghese N."/>
            <person name="Submissions S."/>
        </authorList>
    </citation>
    <scope>NUCLEOTIDE SEQUENCE [LARGE SCALE GENOMIC DNA]</scope>
    <source>
        <strain evidence="3">DSM 22618</strain>
    </source>
</reference>